<reference evidence="2" key="1">
    <citation type="submission" date="2021-02" db="EMBL/GenBank/DDBJ databases">
        <authorList>
            <person name="Steward A R."/>
        </authorList>
    </citation>
    <scope>NUCLEOTIDE SEQUENCE</scope>
</reference>
<comment type="caution">
    <text evidence="2">The sequence shown here is derived from an EMBL/GenBank/DDBJ whole genome shotgun (WGS) entry which is preliminary data.</text>
</comment>
<dbReference type="SUPFAM" id="SSF56672">
    <property type="entry name" value="DNA/RNA polymerases"/>
    <property type="match status" value="1"/>
</dbReference>
<dbReference type="EMBL" id="CAJOBZ010000070">
    <property type="protein sequence ID" value="CAF4947030.1"/>
    <property type="molecule type" value="Genomic_DNA"/>
</dbReference>
<dbReference type="PANTHER" id="PTHR19446">
    <property type="entry name" value="REVERSE TRANSCRIPTASES"/>
    <property type="match status" value="1"/>
</dbReference>
<dbReference type="GO" id="GO:0071897">
    <property type="term" value="P:DNA biosynthetic process"/>
    <property type="evidence" value="ECO:0007669"/>
    <property type="project" value="UniProtKB-ARBA"/>
</dbReference>
<evidence type="ECO:0000259" key="1">
    <source>
        <dbReference type="Pfam" id="PF00078"/>
    </source>
</evidence>
<dbReference type="InterPro" id="IPR043502">
    <property type="entry name" value="DNA/RNA_pol_sf"/>
</dbReference>
<dbReference type="InterPro" id="IPR000477">
    <property type="entry name" value="RT_dom"/>
</dbReference>
<evidence type="ECO:0000313" key="3">
    <source>
        <dbReference type="Proteomes" id="UP000663880"/>
    </source>
</evidence>
<gene>
    <name evidence="2" type="ORF">PMACD_LOCUS15278</name>
</gene>
<dbReference type="AlphaFoldDB" id="A0A821XTG4"/>
<proteinExistence type="predicted"/>
<dbReference type="OrthoDB" id="8058536at2759"/>
<keyword evidence="3" id="KW-1185">Reference proteome</keyword>
<name>A0A821XTG4_9NEOP</name>
<feature type="domain" description="Reverse transcriptase" evidence="1">
    <location>
        <begin position="120"/>
        <end position="234"/>
    </location>
</feature>
<organism evidence="2 3">
    <name type="scientific">Pieris macdunnoughi</name>
    <dbReference type="NCBI Taxonomy" id="345717"/>
    <lineage>
        <taxon>Eukaryota</taxon>
        <taxon>Metazoa</taxon>
        <taxon>Ecdysozoa</taxon>
        <taxon>Arthropoda</taxon>
        <taxon>Hexapoda</taxon>
        <taxon>Insecta</taxon>
        <taxon>Pterygota</taxon>
        <taxon>Neoptera</taxon>
        <taxon>Endopterygota</taxon>
        <taxon>Lepidoptera</taxon>
        <taxon>Glossata</taxon>
        <taxon>Ditrysia</taxon>
        <taxon>Papilionoidea</taxon>
        <taxon>Pieridae</taxon>
        <taxon>Pierinae</taxon>
        <taxon>Pieris</taxon>
    </lineage>
</organism>
<protein>
    <recommendedName>
        <fullName evidence="1">Reverse transcriptase domain-containing protein</fullName>
    </recommendedName>
</protein>
<evidence type="ECO:0000313" key="2">
    <source>
        <dbReference type="EMBL" id="CAF4947030.1"/>
    </source>
</evidence>
<accession>A0A821XTG4</accession>
<dbReference type="Proteomes" id="UP000663880">
    <property type="component" value="Unassembled WGS sequence"/>
</dbReference>
<sequence length="513" mass="58820">MFKGIRPKNKSYTDVFISPLLDKLSDNSNLIEVNQLNIVFEINNDNPNSKFLLDPFSWSEFLTSLHSRRNTTPGLDDYPYIVIKNLDVSAQKLFLNILNLLWSNKSIPQSWKTQCVVPILKPDKCPEFASSYRPISLSSCLGKIFENMVKVRLDWYVESKCFIPHIQYGFRRGRSSADSFTSLISDLKNAKHRKLNTVCVFLDVQSAFDSVDPGILVQIMSRLGVPGHLYILQNKALRIISGAICSTPIRAMEVETKVMPLILRRILLAERYCLKLIASNNTQVLHQKLLLSKQYRDDFDKDISLSNFLTGRGGKRDWSVACKRPRANGRLASRIAVRTADPRGQAVNAVDVRNTMNVPMSDYLQCIDQNIQNLWLEMWKKDQDTKGKWYGSIQVDLPARPWYHRMQDVPRDFITIINRLRFGHNTAPSHLARLGIIANKTCSHCNSSDGTVEHIIFDCQKFLIDRLVLASELSDVENKCDLLSRPPPLKQLLQDELTYKHIYNYIKNTIKTI</sequence>
<dbReference type="Pfam" id="PF00078">
    <property type="entry name" value="RVT_1"/>
    <property type="match status" value="1"/>
</dbReference>